<comment type="caution">
    <text evidence="1">The sequence shown here is derived from an EMBL/GenBank/DDBJ whole genome shotgun (WGS) entry which is preliminary data.</text>
</comment>
<proteinExistence type="predicted"/>
<reference evidence="1 2" key="1">
    <citation type="journal article" date="2013" name="BMC Genomics">
        <title>The miniature genome of a carnivorous plant Genlisea aurea contains a low number of genes and short non-coding sequences.</title>
        <authorList>
            <person name="Leushkin E.V."/>
            <person name="Sutormin R.A."/>
            <person name="Nabieva E.R."/>
            <person name="Penin A.A."/>
            <person name="Kondrashov A.S."/>
            <person name="Logacheva M.D."/>
        </authorList>
    </citation>
    <scope>NUCLEOTIDE SEQUENCE [LARGE SCALE GENOMIC DNA]</scope>
</reference>
<feature type="non-terminal residue" evidence="1">
    <location>
        <position position="57"/>
    </location>
</feature>
<keyword evidence="2" id="KW-1185">Reference proteome</keyword>
<dbReference type="PANTHER" id="PTHR37250">
    <property type="entry name" value="OS05G0496000 PROTEIN"/>
    <property type="match status" value="1"/>
</dbReference>
<evidence type="ECO:0000313" key="1">
    <source>
        <dbReference type="EMBL" id="EPS64606.1"/>
    </source>
</evidence>
<dbReference type="OrthoDB" id="2012753at2759"/>
<accession>S8CIV4</accession>
<evidence type="ECO:0000313" key="2">
    <source>
        <dbReference type="Proteomes" id="UP000015453"/>
    </source>
</evidence>
<name>S8CIV4_9LAMI</name>
<protein>
    <submittedName>
        <fullName evidence="1">Uncharacterized protein</fullName>
    </submittedName>
</protein>
<dbReference type="Proteomes" id="UP000015453">
    <property type="component" value="Unassembled WGS sequence"/>
</dbReference>
<dbReference type="EMBL" id="AUSU01004714">
    <property type="protein sequence ID" value="EPS64606.1"/>
    <property type="molecule type" value="Genomic_DNA"/>
</dbReference>
<gene>
    <name evidence="1" type="ORF">M569_10176</name>
</gene>
<dbReference type="PANTHER" id="PTHR37250:SF1">
    <property type="entry name" value="OS05G0496000 PROTEIN"/>
    <property type="match status" value="1"/>
</dbReference>
<sequence>EAVHMEDMIRAGGFGATDDINNFLPVASDFTDFEAHLRDTEDYEDHVKEVTRHGLGW</sequence>
<organism evidence="1 2">
    <name type="scientific">Genlisea aurea</name>
    <dbReference type="NCBI Taxonomy" id="192259"/>
    <lineage>
        <taxon>Eukaryota</taxon>
        <taxon>Viridiplantae</taxon>
        <taxon>Streptophyta</taxon>
        <taxon>Embryophyta</taxon>
        <taxon>Tracheophyta</taxon>
        <taxon>Spermatophyta</taxon>
        <taxon>Magnoliopsida</taxon>
        <taxon>eudicotyledons</taxon>
        <taxon>Gunneridae</taxon>
        <taxon>Pentapetalae</taxon>
        <taxon>asterids</taxon>
        <taxon>lamiids</taxon>
        <taxon>Lamiales</taxon>
        <taxon>Lentibulariaceae</taxon>
        <taxon>Genlisea</taxon>
    </lineage>
</organism>
<feature type="non-terminal residue" evidence="1">
    <location>
        <position position="1"/>
    </location>
</feature>
<dbReference type="AlphaFoldDB" id="S8CIV4"/>